<reference evidence="2" key="1">
    <citation type="submission" date="2017-07" db="EMBL/GenBank/DDBJ databases">
        <title>Leptospira spp. isolated from tropical soils.</title>
        <authorList>
            <person name="Thibeaux R."/>
            <person name="Iraola G."/>
            <person name="Ferres I."/>
            <person name="Bierque E."/>
            <person name="Girault D."/>
            <person name="Soupe-Gilbert M.-E."/>
            <person name="Picardeau M."/>
            <person name="Goarant C."/>
        </authorList>
    </citation>
    <scope>NUCLEOTIDE SEQUENCE [LARGE SCALE GENOMIC DNA]</scope>
    <source>
        <strain evidence="2">ATI7-C-A5</strain>
    </source>
</reference>
<reference evidence="1 3" key="2">
    <citation type="journal article" date="2018" name="Microb. Genom.">
        <title>Deciphering the unexplored Leptospira diversity from soils uncovers genomic evolution to virulence.</title>
        <authorList>
            <person name="Thibeaux R."/>
            <person name="Iraola G."/>
            <person name="Ferres I."/>
            <person name="Bierque E."/>
            <person name="Girault D."/>
            <person name="Soupe-Gilbert M.E."/>
            <person name="Picardeau M."/>
            <person name="Goarant C."/>
        </authorList>
    </citation>
    <scope>NUCLEOTIDE SEQUENCE [LARGE SCALE GENOMIC DNA]</scope>
    <source>
        <strain evidence="1 3">ATI7-C-A5</strain>
    </source>
</reference>
<name>A0A2N0BIW0_9LEPT</name>
<reference evidence="1" key="3">
    <citation type="submission" date="2023-10" db="EMBL/GenBank/DDBJ databases">
        <authorList>
            <person name="Picardeau M."/>
            <person name="Thibeaux R."/>
        </authorList>
    </citation>
    <scope>NUCLEOTIDE SEQUENCE</scope>
    <source>
        <strain evidence="1">ATI7-C-A5</strain>
    </source>
</reference>
<dbReference type="InterPro" id="IPR029068">
    <property type="entry name" value="Glyas_Bleomycin-R_OHBP_Dase"/>
</dbReference>
<evidence type="ECO:0000313" key="1">
    <source>
        <dbReference type="EMBL" id="MDV6235071.1"/>
    </source>
</evidence>
<dbReference type="Proteomes" id="UP000232122">
    <property type="component" value="Unassembled WGS sequence"/>
</dbReference>
<dbReference type="EMBL" id="NPEF01000072">
    <property type="protein sequence ID" value="PJZ93265.1"/>
    <property type="molecule type" value="Genomic_DNA"/>
</dbReference>
<evidence type="ECO:0000313" key="3">
    <source>
        <dbReference type="Proteomes" id="UP000232122"/>
    </source>
</evidence>
<gene>
    <name evidence="1" type="ORF">CH379_005435</name>
    <name evidence="2" type="ORF">CH379_08805</name>
</gene>
<proteinExistence type="predicted"/>
<protein>
    <recommendedName>
        <fullName evidence="4">VOC family protein</fullName>
    </recommendedName>
</protein>
<comment type="caution">
    <text evidence="2">The sequence shown here is derived from an EMBL/GenBank/DDBJ whole genome shotgun (WGS) entry which is preliminary data.</text>
</comment>
<keyword evidence="3" id="KW-1185">Reference proteome</keyword>
<dbReference type="OrthoDB" id="333388at2"/>
<accession>A0A2N0B9N8</accession>
<evidence type="ECO:0008006" key="4">
    <source>
        <dbReference type="Google" id="ProtNLM"/>
    </source>
</evidence>
<dbReference type="Gene3D" id="3.10.180.10">
    <property type="entry name" value="2,3-Dihydroxybiphenyl 1,2-Dioxygenase, domain 1"/>
    <property type="match status" value="1"/>
</dbReference>
<evidence type="ECO:0000313" key="2">
    <source>
        <dbReference type="EMBL" id="PJZ93265.1"/>
    </source>
</evidence>
<accession>A0A2N0BIW0</accession>
<dbReference type="EMBL" id="NPEF02000004">
    <property type="protein sequence ID" value="MDV6235071.1"/>
    <property type="molecule type" value="Genomic_DNA"/>
</dbReference>
<dbReference type="RefSeq" id="WP_100747467.1">
    <property type="nucleotide sequence ID" value="NZ_NPEF02000004.1"/>
</dbReference>
<sequence>MIEFYASNFQSTDCSVAARLYSEIFGFEILRSSEVHAELRVSEGSVLIFGRESKRCPVSPGTITVRIGKKEWEILYSNLLGRGFVLESAEEEAYRSVLDPWENRIWFYFS</sequence>
<organism evidence="2">
    <name type="scientific">Leptospira ellisii</name>
    <dbReference type="NCBI Taxonomy" id="2023197"/>
    <lineage>
        <taxon>Bacteria</taxon>
        <taxon>Pseudomonadati</taxon>
        <taxon>Spirochaetota</taxon>
        <taxon>Spirochaetia</taxon>
        <taxon>Leptospirales</taxon>
        <taxon>Leptospiraceae</taxon>
        <taxon>Leptospira</taxon>
    </lineage>
</organism>
<dbReference type="AlphaFoldDB" id="A0A2N0BIW0"/>
<dbReference type="SUPFAM" id="SSF54593">
    <property type="entry name" value="Glyoxalase/Bleomycin resistance protein/Dihydroxybiphenyl dioxygenase"/>
    <property type="match status" value="1"/>
</dbReference>